<reference evidence="1" key="1">
    <citation type="submission" date="2020-03" db="EMBL/GenBank/DDBJ databases">
        <title>The deep terrestrial virosphere.</title>
        <authorList>
            <person name="Holmfeldt K."/>
            <person name="Nilsson E."/>
            <person name="Simone D."/>
            <person name="Lopez-Fernandez M."/>
            <person name="Wu X."/>
            <person name="de Brujin I."/>
            <person name="Lundin D."/>
            <person name="Andersson A."/>
            <person name="Bertilsson S."/>
            <person name="Dopson M."/>
        </authorList>
    </citation>
    <scope>NUCLEOTIDE SEQUENCE</scope>
    <source>
        <strain evidence="1">TM448A06044</strain>
    </source>
</reference>
<gene>
    <name evidence="1" type="ORF">TM448A06044_0008</name>
</gene>
<protein>
    <submittedName>
        <fullName evidence="1">Uncharacterized protein</fullName>
    </submittedName>
</protein>
<organism evidence="1">
    <name type="scientific">viral metagenome</name>
    <dbReference type="NCBI Taxonomy" id="1070528"/>
    <lineage>
        <taxon>unclassified sequences</taxon>
        <taxon>metagenomes</taxon>
        <taxon>organismal metagenomes</taxon>
    </lineage>
</organism>
<dbReference type="EMBL" id="MT144545">
    <property type="protein sequence ID" value="QJA54867.1"/>
    <property type="molecule type" value="Genomic_DNA"/>
</dbReference>
<sequence>MELRERWEKGEIGLLHLGIYMTEAERTAAYNKEATIYCSQNDGNCNTCSLVNYGHDCHNNPMKSRCQECGAVEAIYNPETMSASLCPACTRDRINDNIDIYDYPCERED</sequence>
<accession>A0A6H2A5J5</accession>
<proteinExistence type="predicted"/>
<evidence type="ECO:0000313" key="1">
    <source>
        <dbReference type="EMBL" id="QJA54867.1"/>
    </source>
</evidence>
<dbReference type="AlphaFoldDB" id="A0A6H2A5J5"/>
<name>A0A6H2A5J5_9ZZZZ</name>